<dbReference type="FunFam" id="3.40.50.300:FF:000006">
    <property type="entry name" value="DNA-binding transcriptional regulator NtrC"/>
    <property type="match status" value="1"/>
</dbReference>
<evidence type="ECO:0000256" key="5">
    <source>
        <dbReference type="ARBA" id="ARBA00023163"/>
    </source>
</evidence>
<dbReference type="Gene3D" id="3.30.450.20">
    <property type="entry name" value="PAS domain"/>
    <property type="match status" value="1"/>
</dbReference>
<keyword evidence="2" id="KW-0067">ATP-binding</keyword>
<dbReference type="GO" id="GO:0006355">
    <property type="term" value="P:regulation of DNA-templated transcription"/>
    <property type="evidence" value="ECO:0007669"/>
    <property type="project" value="InterPro"/>
</dbReference>
<dbReference type="OrthoDB" id="9804019at2"/>
<dbReference type="PROSITE" id="PS00688">
    <property type="entry name" value="SIGMA54_INTERACT_3"/>
    <property type="match status" value="1"/>
</dbReference>
<evidence type="ECO:0000259" key="6">
    <source>
        <dbReference type="PROSITE" id="PS50045"/>
    </source>
</evidence>
<dbReference type="InterPro" id="IPR002078">
    <property type="entry name" value="Sigma_54_int"/>
</dbReference>
<dbReference type="PANTHER" id="PTHR32071:SF113">
    <property type="entry name" value="ALGINATE BIOSYNTHESIS TRANSCRIPTIONAL REGULATORY PROTEIN ALGB"/>
    <property type="match status" value="1"/>
</dbReference>
<evidence type="ECO:0000256" key="2">
    <source>
        <dbReference type="ARBA" id="ARBA00022840"/>
    </source>
</evidence>
<dbReference type="CDD" id="cd00009">
    <property type="entry name" value="AAA"/>
    <property type="match status" value="1"/>
</dbReference>
<gene>
    <name evidence="9" type="ordered locus">Acid_0426</name>
</gene>
<dbReference type="eggNOG" id="COG3829">
    <property type="taxonomic scope" value="Bacteria"/>
</dbReference>
<dbReference type="SUPFAM" id="SSF46689">
    <property type="entry name" value="Homeodomain-like"/>
    <property type="match status" value="1"/>
</dbReference>
<accession>Q02BY0</accession>
<dbReference type="KEGG" id="sus:Acid_0426"/>
<evidence type="ECO:0000259" key="8">
    <source>
        <dbReference type="PROSITE" id="PS50113"/>
    </source>
</evidence>
<dbReference type="Pfam" id="PF13426">
    <property type="entry name" value="PAS_9"/>
    <property type="match status" value="1"/>
</dbReference>
<proteinExistence type="predicted"/>
<dbReference type="Pfam" id="PF02954">
    <property type="entry name" value="HTH_8"/>
    <property type="match status" value="1"/>
</dbReference>
<feature type="domain" description="Sigma-54 factor interaction" evidence="6">
    <location>
        <begin position="134"/>
        <end position="364"/>
    </location>
</feature>
<evidence type="ECO:0000256" key="4">
    <source>
        <dbReference type="ARBA" id="ARBA00023125"/>
    </source>
</evidence>
<dbReference type="InterPro" id="IPR027417">
    <property type="entry name" value="P-loop_NTPase"/>
</dbReference>
<dbReference type="Gene3D" id="3.40.50.300">
    <property type="entry name" value="P-loop containing nucleotide triphosphate hydrolases"/>
    <property type="match status" value="1"/>
</dbReference>
<dbReference type="PROSITE" id="PS50045">
    <property type="entry name" value="SIGMA54_INTERACT_4"/>
    <property type="match status" value="1"/>
</dbReference>
<dbReference type="InterPro" id="IPR002197">
    <property type="entry name" value="HTH_Fis"/>
</dbReference>
<name>Q02BY0_SOLUE</name>
<dbReference type="SMART" id="SM00091">
    <property type="entry name" value="PAS"/>
    <property type="match status" value="1"/>
</dbReference>
<dbReference type="InterPro" id="IPR000014">
    <property type="entry name" value="PAS"/>
</dbReference>
<dbReference type="PROSITE" id="PS00676">
    <property type="entry name" value="SIGMA54_INTERACT_2"/>
    <property type="match status" value="1"/>
</dbReference>
<dbReference type="STRING" id="234267.Acid_0426"/>
<dbReference type="PROSITE" id="PS50113">
    <property type="entry name" value="PAC"/>
    <property type="match status" value="1"/>
</dbReference>
<dbReference type="Gene3D" id="1.10.8.60">
    <property type="match status" value="1"/>
</dbReference>
<dbReference type="HOGENOM" id="CLU_000445_8_1_0"/>
<dbReference type="EMBL" id="CP000473">
    <property type="protein sequence ID" value="ABJ81436.1"/>
    <property type="molecule type" value="Genomic_DNA"/>
</dbReference>
<dbReference type="GO" id="GO:0005524">
    <property type="term" value="F:ATP binding"/>
    <property type="evidence" value="ECO:0007669"/>
    <property type="project" value="UniProtKB-KW"/>
</dbReference>
<dbReference type="InterPro" id="IPR058031">
    <property type="entry name" value="AAA_lid_NorR"/>
</dbReference>
<reference evidence="9" key="1">
    <citation type="submission" date="2006-10" db="EMBL/GenBank/DDBJ databases">
        <title>Complete sequence of Solibacter usitatus Ellin6076.</title>
        <authorList>
            <consortium name="US DOE Joint Genome Institute"/>
            <person name="Copeland A."/>
            <person name="Lucas S."/>
            <person name="Lapidus A."/>
            <person name="Barry K."/>
            <person name="Detter J.C."/>
            <person name="Glavina del Rio T."/>
            <person name="Hammon N."/>
            <person name="Israni S."/>
            <person name="Dalin E."/>
            <person name="Tice H."/>
            <person name="Pitluck S."/>
            <person name="Thompson L.S."/>
            <person name="Brettin T."/>
            <person name="Bruce D."/>
            <person name="Han C."/>
            <person name="Tapia R."/>
            <person name="Gilna P."/>
            <person name="Schmutz J."/>
            <person name="Larimer F."/>
            <person name="Land M."/>
            <person name="Hauser L."/>
            <person name="Kyrpides N."/>
            <person name="Mikhailova N."/>
            <person name="Janssen P.H."/>
            <person name="Kuske C.R."/>
            <person name="Richardson P."/>
        </authorList>
    </citation>
    <scope>NUCLEOTIDE SEQUENCE</scope>
    <source>
        <strain evidence="9">Ellin6076</strain>
    </source>
</reference>
<dbReference type="PRINTS" id="PR01590">
    <property type="entry name" value="HTHFIS"/>
</dbReference>
<dbReference type="Pfam" id="PF00158">
    <property type="entry name" value="Sigma54_activat"/>
    <property type="match status" value="1"/>
</dbReference>
<dbReference type="InterPro" id="IPR035965">
    <property type="entry name" value="PAS-like_dom_sf"/>
</dbReference>
<dbReference type="InterPro" id="IPR025943">
    <property type="entry name" value="Sigma_54_int_dom_ATP-bd_2"/>
</dbReference>
<feature type="domain" description="PAS" evidence="7">
    <location>
        <begin position="10"/>
        <end position="55"/>
    </location>
</feature>
<evidence type="ECO:0000259" key="7">
    <source>
        <dbReference type="PROSITE" id="PS50112"/>
    </source>
</evidence>
<dbReference type="PANTHER" id="PTHR32071">
    <property type="entry name" value="TRANSCRIPTIONAL REGULATORY PROTEIN"/>
    <property type="match status" value="1"/>
</dbReference>
<dbReference type="AlphaFoldDB" id="Q02BY0"/>
<dbReference type="NCBIfam" id="TIGR00229">
    <property type="entry name" value="sensory_box"/>
    <property type="match status" value="1"/>
</dbReference>
<dbReference type="InterPro" id="IPR025944">
    <property type="entry name" value="Sigma_54_int_dom_CS"/>
</dbReference>
<dbReference type="Pfam" id="PF25601">
    <property type="entry name" value="AAA_lid_14"/>
    <property type="match status" value="1"/>
</dbReference>
<dbReference type="SUPFAM" id="SSF52540">
    <property type="entry name" value="P-loop containing nucleoside triphosphate hydrolases"/>
    <property type="match status" value="1"/>
</dbReference>
<keyword evidence="3" id="KW-0805">Transcription regulation</keyword>
<evidence type="ECO:0000256" key="3">
    <source>
        <dbReference type="ARBA" id="ARBA00023015"/>
    </source>
</evidence>
<feature type="domain" description="PAC" evidence="8">
    <location>
        <begin position="83"/>
        <end position="135"/>
    </location>
</feature>
<dbReference type="InterPro" id="IPR000700">
    <property type="entry name" value="PAS-assoc_C"/>
</dbReference>
<sequence>MSKLTPGWQRTSVLESVFDQLSDALVLYDPEFCITGVNHAAEKLFGMSSDEMLGKHCQEIFKCSVCEPNCGVLVGLNQPLASANCTVRLHTPNGMERLVVMRTNQMFDDAGHLTGVVATIKDITEEAAPQKREVIAESGPMREVMNFVRRVSASEATTILLEGENGTGKDLVAKTLHYQSVRQAEPFIAINCAAIPETLLESELFGYEKGAFTDARAQKRGIFELADKGTLFLDEIGEIPLMLQAKLLRVLEEQTFRRLGGLKDIHLDLRVIAATNKNLREAVKEGAFRQDLYFRLNVIQILIPPLRERPEDIVPMTKFFIEHYNRKFKRQIEGVTDSAAKLLMAHDWPGNVRELRNAIERSMILEEGAYITAASLPISISRPENGLPLGNAAGMELPTDGLSLEDNERSLLVRALEKTEGNQTQAARLLRITRDTLRYKMKKFNLR</sequence>
<dbReference type="InterPro" id="IPR009057">
    <property type="entry name" value="Homeodomain-like_sf"/>
</dbReference>
<keyword evidence="1" id="KW-0547">Nucleotide-binding</keyword>
<dbReference type="InterPro" id="IPR003593">
    <property type="entry name" value="AAA+_ATPase"/>
</dbReference>
<dbReference type="SUPFAM" id="SSF55785">
    <property type="entry name" value="PYP-like sensor domain (PAS domain)"/>
    <property type="match status" value="1"/>
</dbReference>
<keyword evidence="4" id="KW-0238">DNA-binding</keyword>
<evidence type="ECO:0000313" key="9">
    <source>
        <dbReference type="EMBL" id="ABJ81436.1"/>
    </source>
</evidence>
<organism evidence="9">
    <name type="scientific">Solibacter usitatus (strain Ellin6076)</name>
    <dbReference type="NCBI Taxonomy" id="234267"/>
    <lineage>
        <taxon>Bacteria</taxon>
        <taxon>Pseudomonadati</taxon>
        <taxon>Acidobacteriota</taxon>
        <taxon>Terriglobia</taxon>
        <taxon>Bryobacterales</taxon>
        <taxon>Solibacteraceae</taxon>
        <taxon>Candidatus Solibacter</taxon>
    </lineage>
</organism>
<dbReference type="GO" id="GO:0043565">
    <property type="term" value="F:sequence-specific DNA binding"/>
    <property type="evidence" value="ECO:0007669"/>
    <property type="project" value="InterPro"/>
</dbReference>
<keyword evidence="5" id="KW-0804">Transcription</keyword>
<dbReference type="InParanoid" id="Q02BY0"/>
<evidence type="ECO:0000256" key="1">
    <source>
        <dbReference type="ARBA" id="ARBA00022741"/>
    </source>
</evidence>
<protein>
    <submittedName>
        <fullName evidence="9">Sigma54 specific transcriptional regulator, Fis family</fullName>
    </submittedName>
</protein>
<dbReference type="PROSITE" id="PS50112">
    <property type="entry name" value="PAS"/>
    <property type="match status" value="1"/>
</dbReference>
<dbReference type="SMART" id="SM00382">
    <property type="entry name" value="AAA"/>
    <property type="match status" value="1"/>
</dbReference>
<dbReference type="CDD" id="cd00130">
    <property type="entry name" value="PAS"/>
    <property type="match status" value="1"/>
</dbReference>
<dbReference type="Gene3D" id="1.10.10.60">
    <property type="entry name" value="Homeodomain-like"/>
    <property type="match status" value="1"/>
</dbReference>